<feature type="region of interest" description="Disordered" evidence="1">
    <location>
        <begin position="188"/>
        <end position="210"/>
    </location>
</feature>
<dbReference type="SUPFAM" id="SSF51182">
    <property type="entry name" value="RmlC-like cupins"/>
    <property type="match status" value="1"/>
</dbReference>
<dbReference type="EMBL" id="BAABID010000006">
    <property type="protein sequence ID" value="GAA4722321.1"/>
    <property type="molecule type" value="Genomic_DNA"/>
</dbReference>
<sequence length="210" mass="22596">MTTAGPRTTPLRRRRPATLLAALLVATTAAPAAAEPWSDLVPQVEDAPPPIGVEVLSGHADFPDDVGVTIRRKLSGERRDQIRLKDAGTIVVARLTVQPGARFPWHTHPGPVVVSVVDGDLVYQQASDCVERDYTSSEAFVDPGDEVHTAWNPGDAPTLLMATFYGVPDGGPVTIPVTDPPDYCNARARDDHGPRKPRIVGPVPGWFSMR</sequence>
<dbReference type="Gene3D" id="2.60.120.10">
    <property type="entry name" value="Jelly Rolls"/>
    <property type="match status" value="1"/>
</dbReference>
<organism evidence="4 5">
    <name type="scientific">Isoptericola chiayiensis</name>
    <dbReference type="NCBI Taxonomy" id="579446"/>
    <lineage>
        <taxon>Bacteria</taxon>
        <taxon>Bacillati</taxon>
        <taxon>Actinomycetota</taxon>
        <taxon>Actinomycetes</taxon>
        <taxon>Micrococcales</taxon>
        <taxon>Promicromonosporaceae</taxon>
        <taxon>Isoptericola</taxon>
    </lineage>
</organism>
<evidence type="ECO:0000259" key="3">
    <source>
        <dbReference type="Pfam" id="PF07883"/>
    </source>
</evidence>
<dbReference type="InterPro" id="IPR013096">
    <property type="entry name" value="Cupin_2"/>
</dbReference>
<protein>
    <recommendedName>
        <fullName evidence="3">Cupin type-2 domain-containing protein</fullName>
    </recommendedName>
</protein>
<name>A0ABP8Y704_9MICO</name>
<dbReference type="RefSeq" id="WP_172150703.1">
    <property type="nucleotide sequence ID" value="NZ_BAABID010000006.1"/>
</dbReference>
<gene>
    <name evidence="4" type="ORF">GCM10023216_09430</name>
</gene>
<evidence type="ECO:0000313" key="5">
    <source>
        <dbReference type="Proteomes" id="UP001500956"/>
    </source>
</evidence>
<keyword evidence="5" id="KW-1185">Reference proteome</keyword>
<accession>A0ABP8Y704</accession>
<feature type="domain" description="Cupin type-2" evidence="3">
    <location>
        <begin position="95"/>
        <end position="162"/>
    </location>
</feature>
<dbReference type="Pfam" id="PF07883">
    <property type="entry name" value="Cupin_2"/>
    <property type="match status" value="1"/>
</dbReference>
<dbReference type="InterPro" id="IPR014710">
    <property type="entry name" value="RmlC-like_jellyroll"/>
</dbReference>
<feature type="chain" id="PRO_5047202420" description="Cupin type-2 domain-containing protein" evidence="2">
    <location>
        <begin position="35"/>
        <end position="210"/>
    </location>
</feature>
<evidence type="ECO:0000256" key="1">
    <source>
        <dbReference type="SAM" id="MobiDB-lite"/>
    </source>
</evidence>
<evidence type="ECO:0000256" key="2">
    <source>
        <dbReference type="SAM" id="SignalP"/>
    </source>
</evidence>
<feature type="signal peptide" evidence="2">
    <location>
        <begin position="1"/>
        <end position="34"/>
    </location>
</feature>
<dbReference type="Proteomes" id="UP001500956">
    <property type="component" value="Unassembled WGS sequence"/>
</dbReference>
<proteinExistence type="predicted"/>
<dbReference type="InterPro" id="IPR011051">
    <property type="entry name" value="RmlC_Cupin_sf"/>
</dbReference>
<keyword evidence="2" id="KW-0732">Signal</keyword>
<evidence type="ECO:0000313" key="4">
    <source>
        <dbReference type="EMBL" id="GAA4722321.1"/>
    </source>
</evidence>
<reference evidence="5" key="1">
    <citation type="journal article" date="2019" name="Int. J. Syst. Evol. Microbiol.">
        <title>The Global Catalogue of Microorganisms (GCM) 10K type strain sequencing project: providing services to taxonomists for standard genome sequencing and annotation.</title>
        <authorList>
            <consortium name="The Broad Institute Genomics Platform"/>
            <consortium name="The Broad Institute Genome Sequencing Center for Infectious Disease"/>
            <person name="Wu L."/>
            <person name="Ma J."/>
        </authorList>
    </citation>
    <scope>NUCLEOTIDE SEQUENCE [LARGE SCALE GENOMIC DNA]</scope>
    <source>
        <strain evidence="5">JCM 18063</strain>
    </source>
</reference>
<comment type="caution">
    <text evidence="4">The sequence shown here is derived from an EMBL/GenBank/DDBJ whole genome shotgun (WGS) entry which is preliminary data.</text>
</comment>